<sequence length="162" mass="17097">MSTSRLVRLIARTGRIAEPVPAPVGTIFEGARVLRGSVQVRYVDLGGGTDCAMEISAAFGPIYDLERYGVRLVASPRHADVLLITGVVTRNMVEPLRRTVEATPMPQFVVAVGDAAIMGGPFLGGYGVAGVVSDFVDVDLEIPGSPPEPVEIVAALRRIAGR</sequence>
<accession>A0A5C8UKZ4</accession>
<evidence type="ECO:0000259" key="7">
    <source>
        <dbReference type="Pfam" id="PF01058"/>
    </source>
</evidence>
<comment type="caution">
    <text evidence="8">The sequence shown here is derived from an EMBL/GenBank/DDBJ whole genome shotgun (WGS) entry which is preliminary data.</text>
</comment>
<keyword evidence="3" id="KW-0004">4Fe-4S</keyword>
<name>A0A5C8UKZ4_9MICO</name>
<dbReference type="SUPFAM" id="SSF56770">
    <property type="entry name" value="HydA/Nqo6-like"/>
    <property type="match status" value="1"/>
</dbReference>
<proteinExistence type="inferred from homology"/>
<evidence type="ECO:0000256" key="5">
    <source>
        <dbReference type="ARBA" id="ARBA00023004"/>
    </source>
</evidence>
<protein>
    <submittedName>
        <fullName evidence="8">Oxidoreductase</fullName>
    </submittedName>
</protein>
<keyword evidence="9" id="KW-1185">Reference proteome</keyword>
<evidence type="ECO:0000256" key="3">
    <source>
        <dbReference type="ARBA" id="ARBA00022485"/>
    </source>
</evidence>
<evidence type="ECO:0000256" key="4">
    <source>
        <dbReference type="ARBA" id="ARBA00022723"/>
    </source>
</evidence>
<reference evidence="8 9" key="1">
    <citation type="submission" date="2019-08" db="EMBL/GenBank/DDBJ databases">
        <title>Bacterial whole genome sequence for Glaciihabitans sp. CHu50b-6-2.</title>
        <authorList>
            <person name="Jin L."/>
        </authorList>
    </citation>
    <scope>NUCLEOTIDE SEQUENCE [LARGE SCALE GENOMIC DNA]</scope>
    <source>
        <strain evidence="8 9">CHu50b-6-2</strain>
    </source>
</reference>
<dbReference type="GO" id="GO:0051539">
    <property type="term" value="F:4 iron, 4 sulfur cluster binding"/>
    <property type="evidence" value="ECO:0007669"/>
    <property type="project" value="UniProtKB-KW"/>
</dbReference>
<dbReference type="EMBL" id="VRMG01000010">
    <property type="protein sequence ID" value="TXN28926.1"/>
    <property type="molecule type" value="Genomic_DNA"/>
</dbReference>
<comment type="similarity">
    <text evidence="2">Belongs to the complex I 20 kDa subunit family.</text>
</comment>
<keyword evidence="4" id="KW-0479">Metal-binding</keyword>
<dbReference type="GO" id="GO:0046872">
    <property type="term" value="F:metal ion binding"/>
    <property type="evidence" value="ECO:0007669"/>
    <property type="project" value="UniProtKB-KW"/>
</dbReference>
<dbReference type="PANTHER" id="PTHR42989">
    <property type="entry name" value="HYDROGENASE-4 COMPONENT I"/>
    <property type="match status" value="1"/>
</dbReference>
<dbReference type="Pfam" id="PF01058">
    <property type="entry name" value="Oxidored_q6"/>
    <property type="match status" value="1"/>
</dbReference>
<dbReference type="InterPro" id="IPR052375">
    <property type="entry name" value="Complex_I_20kDa-like"/>
</dbReference>
<keyword evidence="6" id="KW-0411">Iron-sulfur</keyword>
<evidence type="ECO:0000256" key="1">
    <source>
        <dbReference type="ARBA" id="ARBA00001966"/>
    </source>
</evidence>
<dbReference type="AlphaFoldDB" id="A0A5C8UKZ4"/>
<keyword evidence="5" id="KW-0408">Iron</keyword>
<evidence type="ECO:0000313" key="9">
    <source>
        <dbReference type="Proteomes" id="UP000321379"/>
    </source>
</evidence>
<dbReference type="Gene3D" id="3.40.50.12280">
    <property type="match status" value="1"/>
</dbReference>
<comment type="cofactor">
    <cofactor evidence="1">
        <name>[4Fe-4S] cluster</name>
        <dbReference type="ChEBI" id="CHEBI:49883"/>
    </cofactor>
</comment>
<dbReference type="PANTHER" id="PTHR42989:SF1">
    <property type="entry name" value="FORMATE HYDROGENLYASE SUBUNIT 7-RELATED"/>
    <property type="match status" value="1"/>
</dbReference>
<dbReference type="InterPro" id="IPR006137">
    <property type="entry name" value="NADH_UbQ_OxRdtase-like_20kDa"/>
</dbReference>
<evidence type="ECO:0000313" key="8">
    <source>
        <dbReference type="EMBL" id="TXN28926.1"/>
    </source>
</evidence>
<evidence type="ECO:0000256" key="2">
    <source>
        <dbReference type="ARBA" id="ARBA00009173"/>
    </source>
</evidence>
<feature type="domain" description="NADH:ubiquinone oxidoreductase-like 20kDa subunit" evidence="7">
    <location>
        <begin position="51"/>
        <end position="158"/>
    </location>
</feature>
<evidence type="ECO:0000256" key="6">
    <source>
        <dbReference type="ARBA" id="ARBA00023014"/>
    </source>
</evidence>
<organism evidence="8 9">
    <name type="scientific">Lacisediminihabitans profunda</name>
    <dbReference type="NCBI Taxonomy" id="2594790"/>
    <lineage>
        <taxon>Bacteria</taxon>
        <taxon>Bacillati</taxon>
        <taxon>Actinomycetota</taxon>
        <taxon>Actinomycetes</taxon>
        <taxon>Micrococcales</taxon>
        <taxon>Microbacteriaceae</taxon>
        <taxon>Lacisediminihabitans</taxon>
    </lineage>
</organism>
<gene>
    <name evidence="8" type="ORF">FVP33_15495</name>
</gene>
<dbReference type="Proteomes" id="UP000321379">
    <property type="component" value="Unassembled WGS sequence"/>
</dbReference>